<evidence type="ECO:0000313" key="17">
    <source>
        <dbReference type="EMBL" id="CAF4718044.1"/>
    </source>
</evidence>
<dbReference type="Proteomes" id="UP000663862">
    <property type="component" value="Unassembled WGS sequence"/>
</dbReference>
<evidence type="ECO:0000256" key="6">
    <source>
        <dbReference type="ARBA" id="ARBA00023170"/>
    </source>
</evidence>
<evidence type="ECO:0000256" key="2">
    <source>
        <dbReference type="ARBA" id="ARBA00022692"/>
    </source>
</evidence>
<evidence type="ECO:0000256" key="5">
    <source>
        <dbReference type="ARBA" id="ARBA00023136"/>
    </source>
</evidence>
<evidence type="ECO:0000313" key="15">
    <source>
        <dbReference type="EMBL" id="CAF4280253.1"/>
    </source>
</evidence>
<dbReference type="EMBL" id="CAJOBQ010000165">
    <property type="protein sequence ID" value="CAF4280253.1"/>
    <property type="molecule type" value="Genomic_DNA"/>
</dbReference>
<evidence type="ECO:0000313" key="19">
    <source>
        <dbReference type="Proteomes" id="UP000663873"/>
    </source>
</evidence>
<feature type="transmembrane region" description="Helical" evidence="8">
    <location>
        <begin position="49"/>
        <end position="69"/>
    </location>
</feature>
<dbReference type="Proteomes" id="UP000663872">
    <property type="component" value="Unassembled WGS sequence"/>
</dbReference>
<dbReference type="OrthoDB" id="10017336at2759"/>
<dbReference type="GO" id="GO:0004930">
    <property type="term" value="F:G protein-coupled receptor activity"/>
    <property type="evidence" value="ECO:0007669"/>
    <property type="project" value="UniProtKB-KW"/>
</dbReference>
<feature type="transmembrane region" description="Helical" evidence="8">
    <location>
        <begin position="89"/>
        <end position="122"/>
    </location>
</feature>
<feature type="transmembrane region" description="Helical" evidence="8">
    <location>
        <begin position="201"/>
        <end position="231"/>
    </location>
</feature>
<evidence type="ECO:0000256" key="1">
    <source>
        <dbReference type="ARBA" id="ARBA00004141"/>
    </source>
</evidence>
<reference evidence="15" key="1">
    <citation type="submission" date="2021-02" db="EMBL/GenBank/DDBJ databases">
        <authorList>
            <person name="Nowell W R."/>
        </authorList>
    </citation>
    <scope>NUCLEOTIDE SEQUENCE</scope>
</reference>
<dbReference type="Proteomes" id="UP000663825">
    <property type="component" value="Unassembled WGS sequence"/>
</dbReference>
<dbReference type="EMBL" id="CAJNYT010000139">
    <property type="protein sequence ID" value="CAF3333312.1"/>
    <property type="molecule type" value="Genomic_DNA"/>
</dbReference>
<evidence type="ECO:0000313" key="13">
    <source>
        <dbReference type="EMBL" id="CAF3509643.1"/>
    </source>
</evidence>
<evidence type="ECO:0000256" key="3">
    <source>
        <dbReference type="ARBA" id="ARBA00022989"/>
    </source>
</evidence>
<dbReference type="PRINTS" id="PR00237">
    <property type="entry name" value="GPCRRHODOPSN"/>
</dbReference>
<evidence type="ECO:0000313" key="14">
    <source>
        <dbReference type="EMBL" id="CAF4239511.1"/>
    </source>
</evidence>
<dbReference type="GO" id="GO:0005886">
    <property type="term" value="C:plasma membrane"/>
    <property type="evidence" value="ECO:0007669"/>
    <property type="project" value="TreeGrafter"/>
</dbReference>
<dbReference type="Proteomes" id="UP000663873">
    <property type="component" value="Unassembled WGS sequence"/>
</dbReference>
<comment type="subcellular location">
    <subcellularLocation>
        <location evidence="1">Membrane</location>
        <topology evidence="1">Multi-pass membrane protein</topology>
    </subcellularLocation>
</comment>
<dbReference type="AlphaFoldDB" id="A0A820GJH7"/>
<comment type="caution">
    <text evidence="15">The sequence shown here is derived from an EMBL/GenBank/DDBJ whole genome shotgun (WGS) entry which is preliminary data.</text>
</comment>
<dbReference type="Proteomes" id="UP000663869">
    <property type="component" value="Unassembled WGS sequence"/>
</dbReference>
<feature type="domain" description="G-protein coupled receptors family 1 profile" evidence="9">
    <location>
        <begin position="25"/>
        <end position="312"/>
    </location>
</feature>
<feature type="transmembrane region" description="Helical" evidence="8">
    <location>
        <begin position="14"/>
        <end position="37"/>
    </location>
</feature>
<proteinExistence type="predicted"/>
<gene>
    <name evidence="13" type="ORF">FME351_LOCUS17290</name>
    <name evidence="12" type="ORF">GRG538_LOCUS3865</name>
    <name evidence="14" type="ORF">HFQ381_LOCUS9752</name>
    <name evidence="11" type="ORF">LUA448_LOCUS3848</name>
    <name evidence="17" type="ORF">QYT958_LOCUS18784</name>
    <name evidence="10" type="ORF">TIS948_LOCUS5868</name>
    <name evidence="15" type="ORF">TSG867_LOCUS4933</name>
    <name evidence="16" type="ORF">UJA718_LOCUS17621</name>
</gene>
<keyword evidence="5 8" id="KW-0472">Membrane</keyword>
<keyword evidence="2 8" id="KW-0812">Transmembrane</keyword>
<dbReference type="Gene3D" id="1.20.1070.10">
    <property type="entry name" value="Rhodopsin 7-helix transmembrane proteins"/>
    <property type="match status" value="1"/>
</dbReference>
<dbReference type="SUPFAM" id="SSF81321">
    <property type="entry name" value="Family A G protein-coupled receptor-like"/>
    <property type="match status" value="1"/>
</dbReference>
<evidence type="ECO:0000313" key="12">
    <source>
        <dbReference type="EMBL" id="CAF3333312.1"/>
    </source>
</evidence>
<evidence type="ECO:0000259" key="9">
    <source>
        <dbReference type="PROSITE" id="PS50262"/>
    </source>
</evidence>
<keyword evidence="4" id="KW-0297">G-protein coupled receptor</keyword>
<dbReference type="EMBL" id="CAJOBR010003012">
    <property type="protein sequence ID" value="CAF4718044.1"/>
    <property type="molecule type" value="Genomic_DNA"/>
</dbReference>
<dbReference type="Proteomes" id="UP000663851">
    <property type="component" value="Unassembled WGS sequence"/>
</dbReference>
<evidence type="ECO:0000313" key="11">
    <source>
        <dbReference type="EMBL" id="CAF3233036.1"/>
    </source>
</evidence>
<dbReference type="Proteomes" id="UP000663833">
    <property type="component" value="Unassembled WGS sequence"/>
</dbReference>
<keyword evidence="6" id="KW-0675">Receptor</keyword>
<evidence type="ECO:0000313" key="16">
    <source>
        <dbReference type="EMBL" id="CAF4379033.1"/>
    </source>
</evidence>
<organism evidence="15 18">
    <name type="scientific">Rotaria socialis</name>
    <dbReference type="NCBI Taxonomy" id="392032"/>
    <lineage>
        <taxon>Eukaryota</taxon>
        <taxon>Metazoa</taxon>
        <taxon>Spiralia</taxon>
        <taxon>Gnathifera</taxon>
        <taxon>Rotifera</taxon>
        <taxon>Eurotatoria</taxon>
        <taxon>Bdelloidea</taxon>
        <taxon>Philodinida</taxon>
        <taxon>Philodinidae</taxon>
        <taxon>Rotaria</taxon>
    </lineage>
</organism>
<evidence type="ECO:0000256" key="7">
    <source>
        <dbReference type="ARBA" id="ARBA00023224"/>
    </source>
</evidence>
<name>A0A820GJH7_9BILA</name>
<keyword evidence="3 8" id="KW-1133">Transmembrane helix</keyword>
<dbReference type="PROSITE" id="PS50262">
    <property type="entry name" value="G_PROTEIN_RECEP_F1_2"/>
    <property type="match status" value="1"/>
</dbReference>
<accession>A0A820GJH7</accession>
<dbReference type="EMBL" id="CAJOBO010000520">
    <property type="protein sequence ID" value="CAF4239511.1"/>
    <property type="molecule type" value="Genomic_DNA"/>
</dbReference>
<dbReference type="Proteomes" id="UP000663848">
    <property type="component" value="Unassembled WGS sequence"/>
</dbReference>
<feature type="transmembrane region" description="Helical" evidence="8">
    <location>
        <begin position="259"/>
        <end position="279"/>
    </location>
</feature>
<feature type="transmembrane region" description="Helical" evidence="8">
    <location>
        <begin position="299"/>
        <end position="319"/>
    </location>
</feature>
<dbReference type="PANTHER" id="PTHR24243:SF230">
    <property type="entry name" value="G-PROTEIN COUPLED RECEPTORS FAMILY 1 PROFILE DOMAIN-CONTAINING PROTEIN"/>
    <property type="match status" value="1"/>
</dbReference>
<dbReference type="InterPro" id="IPR017452">
    <property type="entry name" value="GPCR_Rhodpsn_7TM"/>
</dbReference>
<dbReference type="PANTHER" id="PTHR24243">
    <property type="entry name" value="G-PROTEIN COUPLED RECEPTOR"/>
    <property type="match status" value="1"/>
</dbReference>
<protein>
    <recommendedName>
        <fullName evidence="9">G-protein coupled receptors family 1 profile domain-containing protein</fullName>
    </recommendedName>
</protein>
<dbReference type="InterPro" id="IPR000276">
    <property type="entry name" value="GPCR_Rhodpsn"/>
</dbReference>
<dbReference type="EMBL" id="CAJOBP010002878">
    <property type="protein sequence ID" value="CAF4379033.1"/>
    <property type="molecule type" value="Genomic_DNA"/>
</dbReference>
<feature type="transmembrane region" description="Helical" evidence="8">
    <location>
        <begin position="134"/>
        <end position="154"/>
    </location>
</feature>
<dbReference type="EMBL" id="CAJNYD010000224">
    <property type="protein sequence ID" value="CAF3233036.1"/>
    <property type="molecule type" value="Genomic_DNA"/>
</dbReference>
<dbReference type="EMBL" id="CAJNYU010002142">
    <property type="protein sequence ID" value="CAF3509643.1"/>
    <property type="molecule type" value="Genomic_DNA"/>
</dbReference>
<evidence type="ECO:0000313" key="18">
    <source>
        <dbReference type="Proteomes" id="UP000663862"/>
    </source>
</evidence>
<sequence length="398" mass="46829">MWSNEPLTIFRRTMVTICCLFGLPGNILTIIVGIKALNHRTIHFQPKGFHLYLIEISILDTCLLLYWVIDTLIAYLYAMQKIEFFSLMHISAFSCFCSYMINRLCAALCSWLITCFTFIRFIHIFRQFNTMKSNIIVLTALIIIFSIANSYSMLVLEYNPERKYLINETIFTYNTEKNSTSFFHHTLCTIRSEYANDRLMLLLNILVAGVLNLALPSILIIIVNITMLSFIKRIYSTQTRNKTRCRTDSVNYRSTRSTLVVISMTYAIFYLPYLIFYFLMIMLEDTDGTLHNWSEITYILRHVSHSVNFYAYIFTNLRFRREIARLFRVMCRSCSDSKNQNRFKQKKKSQVILLDKCRIPVPYTNSMTKQSQRRSCVQNLSRIDLRKQKNLIGGKNLI</sequence>
<evidence type="ECO:0000256" key="4">
    <source>
        <dbReference type="ARBA" id="ARBA00023040"/>
    </source>
</evidence>
<evidence type="ECO:0000256" key="8">
    <source>
        <dbReference type="SAM" id="Phobius"/>
    </source>
</evidence>
<dbReference type="EMBL" id="CAJNXB010000672">
    <property type="protein sequence ID" value="CAF3083790.1"/>
    <property type="molecule type" value="Genomic_DNA"/>
</dbReference>
<keyword evidence="7" id="KW-0807">Transducer</keyword>
<keyword evidence="19" id="KW-1185">Reference proteome</keyword>
<evidence type="ECO:0000313" key="10">
    <source>
        <dbReference type="EMBL" id="CAF3083790.1"/>
    </source>
</evidence>